<sequence length="345" mass="38597">MREPSSSVPNAYWRPIDADGFHTAIQCFDICNKVITAVDNSFGLATRETQYGEGVEEALDGNQEEEPSTFQPEDLSSAEWYHQVQERIRRKQLRAMFEPLGSSQNRENTFQAFHSLNRPVSSSELTLSALMAAGAHLGAHRSRSRPTFLPYVYGRRANIDIIDLDQTLAMFRRAANFLRLLTTKGGTVLWVGTEVDMVKRAAKKASDRVGVHSFHISDKWMRGIFTNASALIGPEVREGDYLPDAAVFLNPRMNLGALRECHGAMVPTIGIIDSDTDPRIVTYAIPANDESPRAVELISGVLSVAAREGVTEWQAIRAREKAQKARRVKEWEQRQAQQQMGPPEE</sequence>
<organism evidence="5 6">
    <name type="scientific">Calocera cornea HHB12733</name>
    <dbReference type="NCBI Taxonomy" id="1353952"/>
    <lineage>
        <taxon>Eukaryota</taxon>
        <taxon>Fungi</taxon>
        <taxon>Dikarya</taxon>
        <taxon>Basidiomycota</taxon>
        <taxon>Agaricomycotina</taxon>
        <taxon>Dacrymycetes</taxon>
        <taxon>Dacrymycetales</taxon>
        <taxon>Dacrymycetaceae</taxon>
        <taxon>Calocera</taxon>
    </lineage>
</organism>
<keyword evidence="3" id="KW-0687">Ribonucleoprotein</keyword>
<dbReference type="OrthoDB" id="2320368at2759"/>
<dbReference type="InterPro" id="IPR018130">
    <property type="entry name" value="Ribosomal_uS2_CS"/>
</dbReference>
<dbReference type="AlphaFoldDB" id="A0A165HW34"/>
<dbReference type="Pfam" id="PF00318">
    <property type="entry name" value="Ribosomal_S2"/>
    <property type="match status" value="2"/>
</dbReference>
<dbReference type="GO" id="GO:0005763">
    <property type="term" value="C:mitochondrial small ribosomal subunit"/>
    <property type="evidence" value="ECO:0007669"/>
    <property type="project" value="TreeGrafter"/>
</dbReference>
<evidence type="ECO:0000313" key="6">
    <source>
        <dbReference type="Proteomes" id="UP000076842"/>
    </source>
</evidence>
<dbReference type="SUPFAM" id="SSF52313">
    <property type="entry name" value="Ribosomal protein S2"/>
    <property type="match status" value="1"/>
</dbReference>
<keyword evidence="2 5" id="KW-0689">Ribosomal protein</keyword>
<dbReference type="GO" id="GO:0006412">
    <property type="term" value="P:translation"/>
    <property type="evidence" value="ECO:0007669"/>
    <property type="project" value="InterPro"/>
</dbReference>
<dbReference type="Gene3D" id="3.40.50.10490">
    <property type="entry name" value="Glucose-6-phosphate isomerase like protein, domain 1"/>
    <property type="match status" value="1"/>
</dbReference>
<dbReference type="Proteomes" id="UP000076842">
    <property type="component" value="Unassembled WGS sequence"/>
</dbReference>
<feature type="compositionally biased region" description="Polar residues" evidence="4">
    <location>
        <begin position="334"/>
        <end position="345"/>
    </location>
</feature>
<dbReference type="GO" id="GO:0003735">
    <property type="term" value="F:structural constituent of ribosome"/>
    <property type="evidence" value="ECO:0007669"/>
    <property type="project" value="InterPro"/>
</dbReference>
<dbReference type="PANTHER" id="PTHR12534:SF0">
    <property type="entry name" value="SMALL RIBOSOMAL SUBUNIT PROTEIN US2M"/>
    <property type="match status" value="1"/>
</dbReference>
<gene>
    <name evidence="5" type="ORF">CALCODRAFT_515913</name>
</gene>
<dbReference type="PROSITE" id="PS00962">
    <property type="entry name" value="RIBOSOMAL_S2_1"/>
    <property type="match status" value="1"/>
</dbReference>
<evidence type="ECO:0000313" key="5">
    <source>
        <dbReference type="EMBL" id="KZT59823.1"/>
    </source>
</evidence>
<dbReference type="EMBL" id="KV423937">
    <property type="protein sequence ID" value="KZT59823.1"/>
    <property type="molecule type" value="Genomic_DNA"/>
</dbReference>
<name>A0A165HW34_9BASI</name>
<dbReference type="STRING" id="1353952.A0A165HW34"/>
<dbReference type="PRINTS" id="PR00395">
    <property type="entry name" value="RIBOSOMALS2"/>
</dbReference>
<feature type="region of interest" description="Disordered" evidence="4">
    <location>
        <begin position="324"/>
        <end position="345"/>
    </location>
</feature>
<reference evidence="5 6" key="1">
    <citation type="journal article" date="2016" name="Mol. Biol. Evol.">
        <title>Comparative Genomics of Early-Diverging Mushroom-Forming Fungi Provides Insights into the Origins of Lignocellulose Decay Capabilities.</title>
        <authorList>
            <person name="Nagy L.G."/>
            <person name="Riley R."/>
            <person name="Tritt A."/>
            <person name="Adam C."/>
            <person name="Daum C."/>
            <person name="Floudas D."/>
            <person name="Sun H."/>
            <person name="Yadav J.S."/>
            <person name="Pangilinan J."/>
            <person name="Larsson K.H."/>
            <person name="Matsuura K."/>
            <person name="Barry K."/>
            <person name="Labutti K."/>
            <person name="Kuo R."/>
            <person name="Ohm R.A."/>
            <person name="Bhattacharya S.S."/>
            <person name="Shirouzu T."/>
            <person name="Yoshinaga Y."/>
            <person name="Martin F.M."/>
            <person name="Grigoriev I.V."/>
            <person name="Hibbett D.S."/>
        </authorList>
    </citation>
    <scope>NUCLEOTIDE SEQUENCE [LARGE SCALE GENOMIC DNA]</scope>
    <source>
        <strain evidence="5 6">HHB12733</strain>
    </source>
</reference>
<evidence type="ECO:0000256" key="1">
    <source>
        <dbReference type="ARBA" id="ARBA00006242"/>
    </source>
</evidence>
<dbReference type="InterPro" id="IPR001865">
    <property type="entry name" value="Ribosomal_uS2"/>
</dbReference>
<feature type="compositionally biased region" description="Basic and acidic residues" evidence="4">
    <location>
        <begin position="324"/>
        <end position="333"/>
    </location>
</feature>
<dbReference type="InterPro" id="IPR005706">
    <property type="entry name" value="Ribosomal_uS2_bac/mit/plastid"/>
</dbReference>
<dbReference type="PANTHER" id="PTHR12534">
    <property type="entry name" value="30S RIBOSOMAL PROTEIN S2 PROKARYOTIC AND ORGANELLAR"/>
    <property type="match status" value="1"/>
</dbReference>
<keyword evidence="6" id="KW-1185">Reference proteome</keyword>
<proteinExistence type="inferred from homology"/>
<dbReference type="CDD" id="cd01425">
    <property type="entry name" value="RPS2"/>
    <property type="match status" value="1"/>
</dbReference>
<evidence type="ECO:0000256" key="3">
    <source>
        <dbReference type="ARBA" id="ARBA00023274"/>
    </source>
</evidence>
<dbReference type="FunCoup" id="A0A165HW34">
    <property type="interactions" value="176"/>
</dbReference>
<dbReference type="InterPro" id="IPR023591">
    <property type="entry name" value="Ribosomal_uS2_flav_dom_sf"/>
</dbReference>
<evidence type="ECO:0000256" key="2">
    <source>
        <dbReference type="ARBA" id="ARBA00022980"/>
    </source>
</evidence>
<protein>
    <submittedName>
        <fullName evidence="5">Ribosomal protein S2</fullName>
    </submittedName>
</protein>
<accession>A0A165HW34</accession>
<dbReference type="InParanoid" id="A0A165HW34"/>
<comment type="similarity">
    <text evidence="1">Belongs to the universal ribosomal protein uS2 family.</text>
</comment>
<evidence type="ECO:0000256" key="4">
    <source>
        <dbReference type="SAM" id="MobiDB-lite"/>
    </source>
</evidence>
<dbReference type="HAMAP" id="MF_00291_B">
    <property type="entry name" value="Ribosomal_uS2_B"/>
    <property type="match status" value="1"/>
</dbReference>